<dbReference type="PROSITE" id="PS50043">
    <property type="entry name" value="HTH_LUXR_2"/>
    <property type="match status" value="1"/>
</dbReference>
<dbReference type="PROSITE" id="PS00622">
    <property type="entry name" value="HTH_LUXR_1"/>
    <property type="match status" value="1"/>
</dbReference>
<dbReference type="PANTHER" id="PTHR16305">
    <property type="entry name" value="TESTICULAR SOLUBLE ADENYLYL CYCLASE"/>
    <property type="match status" value="1"/>
</dbReference>
<dbReference type="SUPFAM" id="SSF48452">
    <property type="entry name" value="TPR-like"/>
    <property type="match status" value="1"/>
</dbReference>
<dbReference type="SUPFAM" id="SSF46894">
    <property type="entry name" value="C-terminal effector domain of the bipartite response regulators"/>
    <property type="match status" value="1"/>
</dbReference>
<dbReference type="InterPro" id="IPR016032">
    <property type="entry name" value="Sig_transdc_resp-reg_C-effctor"/>
</dbReference>
<dbReference type="GO" id="GO:0005524">
    <property type="term" value="F:ATP binding"/>
    <property type="evidence" value="ECO:0007669"/>
    <property type="project" value="UniProtKB-KW"/>
</dbReference>
<dbReference type="EMBL" id="WOFH01000005">
    <property type="protein sequence ID" value="MUN38322.1"/>
    <property type="molecule type" value="Genomic_DNA"/>
</dbReference>
<comment type="caution">
    <text evidence="4">The sequence shown here is derived from an EMBL/GenBank/DDBJ whole genome shotgun (WGS) entry which is preliminary data.</text>
</comment>
<dbReference type="Gene3D" id="1.25.40.10">
    <property type="entry name" value="Tetratricopeptide repeat domain"/>
    <property type="match status" value="1"/>
</dbReference>
<gene>
    <name evidence="4" type="ORF">GNZ18_17155</name>
</gene>
<dbReference type="PANTHER" id="PTHR16305:SF35">
    <property type="entry name" value="TRANSCRIPTIONAL ACTIVATOR DOMAIN"/>
    <property type="match status" value="1"/>
</dbReference>
<accession>A0A7K1L1P9</accession>
<protein>
    <submittedName>
        <fullName evidence="4">AAA family ATPase</fullName>
    </submittedName>
</protein>
<dbReference type="GO" id="GO:0006355">
    <property type="term" value="P:regulation of DNA-templated transcription"/>
    <property type="evidence" value="ECO:0007669"/>
    <property type="project" value="InterPro"/>
</dbReference>
<dbReference type="SUPFAM" id="SSF52540">
    <property type="entry name" value="P-loop containing nucleoside triphosphate hydrolases"/>
    <property type="match status" value="1"/>
</dbReference>
<dbReference type="SMART" id="SM00421">
    <property type="entry name" value="HTH_LUXR"/>
    <property type="match status" value="1"/>
</dbReference>
<evidence type="ECO:0000313" key="4">
    <source>
        <dbReference type="EMBL" id="MUN38322.1"/>
    </source>
</evidence>
<dbReference type="PRINTS" id="PR00038">
    <property type="entry name" value="HTHLUXR"/>
</dbReference>
<dbReference type="AlphaFoldDB" id="A0A7K1L1P9"/>
<dbReference type="Gene3D" id="1.10.10.10">
    <property type="entry name" value="Winged helix-like DNA-binding domain superfamily/Winged helix DNA-binding domain"/>
    <property type="match status" value="1"/>
</dbReference>
<dbReference type="Proteomes" id="UP000432015">
    <property type="component" value="Unassembled WGS sequence"/>
</dbReference>
<evidence type="ECO:0000256" key="2">
    <source>
        <dbReference type="ARBA" id="ARBA00022840"/>
    </source>
</evidence>
<keyword evidence="1" id="KW-0547">Nucleotide-binding</keyword>
<proteinExistence type="predicted"/>
<dbReference type="Pfam" id="PF13191">
    <property type="entry name" value="AAA_16"/>
    <property type="match status" value="1"/>
</dbReference>
<keyword evidence="2" id="KW-0067">ATP-binding</keyword>
<dbReference type="InterPro" id="IPR011990">
    <property type="entry name" value="TPR-like_helical_dom_sf"/>
</dbReference>
<dbReference type="InterPro" id="IPR000792">
    <property type="entry name" value="Tscrpt_reg_LuxR_C"/>
</dbReference>
<dbReference type="GO" id="GO:0003677">
    <property type="term" value="F:DNA binding"/>
    <property type="evidence" value="ECO:0007669"/>
    <property type="project" value="InterPro"/>
</dbReference>
<evidence type="ECO:0000259" key="3">
    <source>
        <dbReference type="PROSITE" id="PS50043"/>
    </source>
</evidence>
<name>A0A7K1L1P9_9ACTN</name>
<dbReference type="GO" id="GO:0004016">
    <property type="term" value="F:adenylate cyclase activity"/>
    <property type="evidence" value="ECO:0007669"/>
    <property type="project" value="TreeGrafter"/>
</dbReference>
<evidence type="ECO:0000256" key="1">
    <source>
        <dbReference type="ARBA" id="ARBA00022741"/>
    </source>
</evidence>
<dbReference type="InterPro" id="IPR041664">
    <property type="entry name" value="AAA_16"/>
</dbReference>
<dbReference type="CDD" id="cd06170">
    <property type="entry name" value="LuxR_C_like"/>
    <property type="match status" value="1"/>
</dbReference>
<dbReference type="Pfam" id="PF00196">
    <property type="entry name" value="GerE"/>
    <property type="match status" value="1"/>
</dbReference>
<feature type="domain" description="HTH luxR-type" evidence="3">
    <location>
        <begin position="877"/>
        <end position="942"/>
    </location>
</feature>
<sequence>MGRREELRAIDEAIAAAAGGGFRFLALTGEPGVGKTRLLNELAARAAPEGFLVLAGRASEYEREVPFGVLVDALGDHVPDVVPKLPPRVGPAAVARLSGIFPTVADRCEPPPAPEPGADANPVAARHRLHGTLRLVVQTFAKSRPLALILDGLHWGDSASLGFLDYLVRNPPRAGVVVATAFHYRPDIPSLARLIQADDGLHLNVGCFDLGETAEYLGAGFSRARQRELHRVSGGNPFYLEALSRMDGAATRDPQAEVPLSVRAAIQLELGGLSEPALLVARAAAVAADAFEPGLIAVAAGVPESDVVTALDELVVSGVVQPSATGRFRFRHPLVRNTVYSTAAAGWRHAVHARIARHLEQVGAPATLLAHHVENSARYGDAAAIDILLRAARAVESHAPSASAFWFSGALRRMPEDHPERVAVMLKVSRLHVVAGELEQGERAADEVMRLLPRGEGTDRARAARFSAMTRRLLGRVEESRAVIMDELRAMPDRESPAAVHLRLRLVAENLLRMDQDAARALLDDIPEHSPSWDAACTMAVAALRPMCSYADGQIDRALGELDTASHLLAITPDGQLAESVDSLTWLCWSELLMGRPADASRHFERVLSVTRATGQHFIVSVAMCGLARAQTALGGLARAATTADEAVELAEMLNAGQQIVFGLAQRSVVEYWKGNGADAVDFARRAVDTAGDQGEWWGKQAELALGLALVETGQAEAGARSLLEAANGFARPGSDLVTLVQVSERLAELEAARGRHAASAEWAAEADKYSHASLPVSTGLAALARAHSLLSTDPGAAAEHARGAAAVLAGNEYPLDAGRALLTAGTAAARASRRDTAKADLRRAAEVFGGCGAASFLRRAVREQRRLGIYVPVRGRSSGPHELSRRELEVAELVSAGRTNQQIAEALFISARTVESHLAHIFAKLGVSSRAGVVSALRSPS</sequence>
<evidence type="ECO:0000313" key="5">
    <source>
        <dbReference type="Proteomes" id="UP000432015"/>
    </source>
</evidence>
<dbReference type="GO" id="GO:0005737">
    <property type="term" value="C:cytoplasm"/>
    <property type="evidence" value="ECO:0007669"/>
    <property type="project" value="TreeGrafter"/>
</dbReference>
<dbReference type="InterPro" id="IPR036388">
    <property type="entry name" value="WH-like_DNA-bd_sf"/>
</dbReference>
<reference evidence="4 5" key="1">
    <citation type="submission" date="2019-11" db="EMBL/GenBank/DDBJ databases">
        <authorList>
            <person name="Cao P."/>
        </authorList>
    </citation>
    <scope>NUCLEOTIDE SEQUENCE [LARGE SCALE GENOMIC DNA]</scope>
    <source>
        <strain evidence="4 5">NEAU-AAG5</strain>
    </source>
</reference>
<dbReference type="InterPro" id="IPR027417">
    <property type="entry name" value="P-loop_NTPase"/>
</dbReference>
<keyword evidence="5" id="KW-1185">Reference proteome</keyword>
<organism evidence="4 5">
    <name type="scientific">Actinomadura litoris</name>
    <dbReference type="NCBI Taxonomy" id="2678616"/>
    <lineage>
        <taxon>Bacteria</taxon>
        <taxon>Bacillati</taxon>
        <taxon>Actinomycetota</taxon>
        <taxon>Actinomycetes</taxon>
        <taxon>Streptosporangiales</taxon>
        <taxon>Thermomonosporaceae</taxon>
        <taxon>Actinomadura</taxon>
    </lineage>
</organism>